<dbReference type="Proteomes" id="UP000235826">
    <property type="component" value="Chromosome"/>
</dbReference>
<feature type="domain" description="DUF4440" evidence="1">
    <location>
        <begin position="36"/>
        <end position="143"/>
    </location>
</feature>
<dbReference type="InterPro" id="IPR027843">
    <property type="entry name" value="DUF4440"/>
</dbReference>
<accession>A0A2K9PME0</accession>
<organism evidence="2 3">
    <name type="scientific">Flavivirga eckloniae</name>
    <dbReference type="NCBI Taxonomy" id="1803846"/>
    <lineage>
        <taxon>Bacteria</taxon>
        <taxon>Pseudomonadati</taxon>
        <taxon>Bacteroidota</taxon>
        <taxon>Flavobacteriia</taxon>
        <taxon>Flavobacteriales</taxon>
        <taxon>Flavobacteriaceae</taxon>
        <taxon>Flavivirga</taxon>
    </lineage>
</organism>
<dbReference type="InterPro" id="IPR032710">
    <property type="entry name" value="NTF2-like_dom_sf"/>
</dbReference>
<evidence type="ECO:0000259" key="1">
    <source>
        <dbReference type="Pfam" id="PF14534"/>
    </source>
</evidence>
<dbReference type="AlphaFoldDB" id="A0A2K9PME0"/>
<dbReference type="RefSeq" id="WP_102754853.1">
    <property type="nucleotide sequence ID" value="NZ_CP025791.1"/>
</dbReference>
<dbReference type="KEGG" id="fek:C1H87_05480"/>
<dbReference type="OrthoDB" id="1119084at2"/>
<dbReference type="EMBL" id="CP025791">
    <property type="protein sequence ID" value="AUP78196.1"/>
    <property type="molecule type" value="Genomic_DNA"/>
</dbReference>
<dbReference type="SUPFAM" id="SSF54427">
    <property type="entry name" value="NTF2-like"/>
    <property type="match status" value="1"/>
</dbReference>
<gene>
    <name evidence="2" type="ORF">C1H87_05480</name>
</gene>
<evidence type="ECO:0000313" key="2">
    <source>
        <dbReference type="EMBL" id="AUP78196.1"/>
    </source>
</evidence>
<dbReference type="Pfam" id="PF14534">
    <property type="entry name" value="DUF4440"/>
    <property type="match status" value="1"/>
</dbReference>
<reference evidence="2 3" key="1">
    <citation type="submission" date="2018-01" db="EMBL/GenBank/DDBJ databases">
        <title>Complete genome sequence of Flavivirga eckloniae ECD14 isolated from seaweed Ecklonia cava.</title>
        <authorList>
            <person name="Lee J.H."/>
            <person name="Baik K.S."/>
            <person name="Seong C.N."/>
        </authorList>
    </citation>
    <scope>NUCLEOTIDE SEQUENCE [LARGE SCALE GENOMIC DNA]</scope>
    <source>
        <strain evidence="2 3">ECD14</strain>
    </source>
</reference>
<dbReference type="Gene3D" id="3.10.450.50">
    <property type="match status" value="1"/>
</dbReference>
<sequence length="147" mass="17366">MKKYSNYIIIIYLLFFACKDFNDKKMDAWKSEVFQAEKAFNDMAQKEGLAKAFEFYAANDGVIKRNRKVIEGKRAIKKWYENDFRPNESLIWSPTFVDVSKSGDMAYTYGDFILTYPDSLGNRKESTGVFHTVWKRQEDGSWKFVWD</sequence>
<protein>
    <recommendedName>
        <fullName evidence="1">DUF4440 domain-containing protein</fullName>
    </recommendedName>
</protein>
<name>A0A2K9PME0_9FLAO</name>
<evidence type="ECO:0000313" key="3">
    <source>
        <dbReference type="Proteomes" id="UP000235826"/>
    </source>
</evidence>
<keyword evidence="3" id="KW-1185">Reference proteome</keyword>
<dbReference type="PROSITE" id="PS51257">
    <property type="entry name" value="PROKAR_LIPOPROTEIN"/>
    <property type="match status" value="1"/>
</dbReference>
<proteinExistence type="predicted"/>